<feature type="domain" description="Gamma tubulin complex component protein N-terminal" evidence="8">
    <location>
        <begin position="78"/>
        <end position="421"/>
    </location>
</feature>
<dbReference type="PANTHER" id="PTHR19302">
    <property type="entry name" value="GAMMA TUBULIN COMPLEX PROTEIN"/>
    <property type="match status" value="1"/>
</dbReference>
<keyword evidence="5" id="KW-0206">Cytoskeleton</keyword>
<dbReference type="AlphaFoldDB" id="A0A2P2LDP8"/>
<proteinExistence type="inferred from homology"/>
<dbReference type="GO" id="GO:0000930">
    <property type="term" value="C:gamma-tubulin complex"/>
    <property type="evidence" value="ECO:0007669"/>
    <property type="project" value="TreeGrafter"/>
</dbReference>
<keyword evidence="3" id="KW-0963">Cytoplasm</keyword>
<evidence type="ECO:0000256" key="2">
    <source>
        <dbReference type="ARBA" id="ARBA00010337"/>
    </source>
</evidence>
<evidence type="ECO:0000256" key="3">
    <source>
        <dbReference type="ARBA" id="ARBA00022490"/>
    </source>
</evidence>
<dbReference type="Gene3D" id="1.20.120.1900">
    <property type="entry name" value="Gamma-tubulin complex, C-terminal domain"/>
    <property type="match status" value="1"/>
</dbReference>
<dbReference type="InterPro" id="IPR007259">
    <property type="entry name" value="GCP"/>
</dbReference>
<evidence type="ECO:0000313" key="10">
    <source>
        <dbReference type="EMBL" id="MBX16096.1"/>
    </source>
</evidence>
<comment type="similarity">
    <text evidence="2">Belongs to the TUBGCP family.</text>
</comment>
<dbReference type="GO" id="GO:0005874">
    <property type="term" value="C:microtubule"/>
    <property type="evidence" value="ECO:0007669"/>
    <property type="project" value="UniProtKB-KW"/>
</dbReference>
<dbReference type="PANTHER" id="PTHR19302:SF70">
    <property type="entry name" value="GAMMA-TUBULIN COMPLEX COMPONENT 6"/>
    <property type="match status" value="1"/>
</dbReference>
<feature type="region of interest" description="Disordered" evidence="6">
    <location>
        <begin position="161"/>
        <end position="182"/>
    </location>
</feature>
<evidence type="ECO:0000259" key="8">
    <source>
        <dbReference type="Pfam" id="PF17681"/>
    </source>
</evidence>
<feature type="compositionally biased region" description="Polar residues" evidence="6">
    <location>
        <begin position="56"/>
        <end position="66"/>
    </location>
</feature>
<protein>
    <submittedName>
        <fullName evidence="10">Uncharacterized protein LOC105629342 isoform X1</fullName>
    </submittedName>
    <submittedName>
        <fullName evidence="9">Uncharacterized protein MANES_04G054800</fullName>
    </submittedName>
</protein>
<dbReference type="Pfam" id="PF04130">
    <property type="entry name" value="GCP_C_terminal"/>
    <property type="match status" value="1"/>
</dbReference>
<dbReference type="GO" id="GO:0051225">
    <property type="term" value="P:spindle assembly"/>
    <property type="evidence" value="ECO:0007669"/>
    <property type="project" value="TreeGrafter"/>
</dbReference>
<dbReference type="InterPro" id="IPR040457">
    <property type="entry name" value="GCP_C"/>
</dbReference>
<dbReference type="GO" id="GO:0000922">
    <property type="term" value="C:spindle pole"/>
    <property type="evidence" value="ECO:0007669"/>
    <property type="project" value="InterPro"/>
</dbReference>
<feature type="compositionally biased region" description="Polar residues" evidence="6">
    <location>
        <begin position="166"/>
        <end position="182"/>
    </location>
</feature>
<evidence type="ECO:0000256" key="1">
    <source>
        <dbReference type="ARBA" id="ARBA00004245"/>
    </source>
</evidence>
<dbReference type="EMBL" id="GGEC01035613">
    <property type="protein sequence ID" value="MBX16097.1"/>
    <property type="molecule type" value="Transcribed_RNA"/>
</dbReference>
<dbReference type="GO" id="GO:0000278">
    <property type="term" value="P:mitotic cell cycle"/>
    <property type="evidence" value="ECO:0007669"/>
    <property type="project" value="TreeGrafter"/>
</dbReference>
<name>A0A2P2LDP8_RHIMU</name>
<dbReference type="GO" id="GO:0031122">
    <property type="term" value="P:cytoplasmic microtubule organization"/>
    <property type="evidence" value="ECO:0007669"/>
    <property type="project" value="TreeGrafter"/>
</dbReference>
<feature type="domain" description="Gamma tubulin complex component C-terminal" evidence="7">
    <location>
        <begin position="938"/>
        <end position="1147"/>
    </location>
</feature>
<sequence length="1166" mass="132362">MEVDKSLGYLLENLKVLEDPWLPPKSWESIPSENAHHHRHRRRQSLALSHAPGYSPPTQQQPLYPTSSVSEESLVRLALNSLQGVQSAFLSIEKLSAAFCSDPADCSYLQNSSLWNRSSSTHAIGKILKSIGCLGSLVFLLRKFVDNFVFMDYETYSAEKRRDSSESAPNQSRCDSDVQNEQNPPYSLVNQAFAVTVKKVLDGYICALDTLSASVCLRRLSKSVDVSLHTSYGVDCLTSVVHPEVTLLEVYLHTSDLRTQIEALGNICNLNEIALCFSVSSFEELIAKATGEFSKFPRGGDLLSYLYKQLQVADPAHCALLKFLFLRTCEPYCGFIRSWIFKAEISDPYKEFVVEYVDNMPSNLDRKAGFLGDVPLAIIRDGVAVPCFLKDLLIPLVRAGQQLQVLKKLLELCDWAGPDDCTYEDFLPYWSDHLSNQLFCASPLAFSKRCLHAMVVTRSSYYSSMLENLENLLTKLEVRHQRVVSHSAAIVFFDNIGGSSETSTTISWDERLICPSTADKQGSNAAVDNVISDCSMTEGEFYGLDTCVSSECSSLSDSEDQTESELLIEHPISLVRDQQRYFSSVKFCNHSSIDIKLEKPIQTQLPPNAERYLHEKYDGADAIGNCLHSCHTKGILDYMSVPFGSAEPEYSCIFSNRCTDVPTDACWPRYLPNMRCYDFEGYRYYINLHEFSFATEVSMSNLGPLDECLTYFSKMATAKAGLTAEVRSKNQLVDRNHTSSLFKTHQQKFPSNFLSMHPLLKRNGCFHMLSRPEERCRTSCRQPLTFVDFSRVEDPCKVTIEKLSARLRHDLGSQLLQGMTAAANSGEACDKGKQGCGGDDDLIDDCGASCIQSSLDSVENDQEEVSTNVYGGRHWERLLGGFGYVENGSDRDKKDDLSSTFEIPLDFVIDKCLLQGILLQYKYVSKLAIKLLEEGFHLQEHLLALRRYYFMESADWADYFIMSLWHHNWCATEAYQRVSEIQSFLELSVQRSSCERDPYKDRLFVYVKGDGMMPLSTSAIGVHSFDFLGLGYRVDWPVSIVLTHGTFKIYAEIFSFLIRVKLSVFSLTDAWRSLKEVMPLIRENHHSMRHRQELAHFHMLVKLWHQVNHFISTLRQYVQSQLSHLSWCRFLHSLNNKVRTFLFQLITENNCIVQLISHRAKIENEL</sequence>
<feature type="region of interest" description="Disordered" evidence="6">
    <location>
        <begin position="32"/>
        <end position="66"/>
    </location>
</feature>
<dbReference type="EMBL" id="GGEC01035609">
    <property type="protein sequence ID" value="MBX16093.1"/>
    <property type="molecule type" value="Transcribed_RNA"/>
</dbReference>
<evidence type="ECO:0000259" key="7">
    <source>
        <dbReference type="Pfam" id="PF04130"/>
    </source>
</evidence>
<evidence type="ECO:0000313" key="9">
    <source>
        <dbReference type="EMBL" id="MBX16092.1"/>
    </source>
</evidence>
<dbReference type="GO" id="GO:0051011">
    <property type="term" value="F:microtubule minus-end binding"/>
    <property type="evidence" value="ECO:0007669"/>
    <property type="project" value="TreeGrafter"/>
</dbReference>
<dbReference type="InterPro" id="IPR042241">
    <property type="entry name" value="GCP_C_sf"/>
</dbReference>
<reference evidence="10" key="1">
    <citation type="submission" date="2018-02" db="EMBL/GenBank/DDBJ databases">
        <title>Rhizophora mucronata_Transcriptome.</title>
        <authorList>
            <person name="Meera S.P."/>
            <person name="Sreeshan A."/>
            <person name="Augustine A."/>
        </authorList>
    </citation>
    <scope>NUCLEOTIDE SEQUENCE</scope>
    <source>
        <tissue evidence="10">Leaf</tissue>
    </source>
</reference>
<dbReference type="GO" id="GO:0043015">
    <property type="term" value="F:gamma-tubulin binding"/>
    <property type="evidence" value="ECO:0007669"/>
    <property type="project" value="InterPro"/>
</dbReference>
<dbReference type="Pfam" id="PF17681">
    <property type="entry name" value="GCP_N_terminal"/>
    <property type="match status" value="1"/>
</dbReference>
<evidence type="ECO:0000256" key="6">
    <source>
        <dbReference type="SAM" id="MobiDB-lite"/>
    </source>
</evidence>
<accession>A0A2P2LDP8</accession>
<dbReference type="GO" id="GO:0051321">
    <property type="term" value="P:meiotic cell cycle"/>
    <property type="evidence" value="ECO:0007669"/>
    <property type="project" value="TreeGrafter"/>
</dbReference>
<dbReference type="GO" id="GO:0007020">
    <property type="term" value="P:microtubule nucleation"/>
    <property type="evidence" value="ECO:0007669"/>
    <property type="project" value="InterPro"/>
</dbReference>
<evidence type="ECO:0000256" key="5">
    <source>
        <dbReference type="ARBA" id="ARBA00023212"/>
    </source>
</evidence>
<dbReference type="EMBL" id="GGEC01035612">
    <property type="protein sequence ID" value="MBX16096.1"/>
    <property type="molecule type" value="Transcribed_RNA"/>
</dbReference>
<dbReference type="InterPro" id="IPR041470">
    <property type="entry name" value="GCP_N"/>
</dbReference>
<organism evidence="10">
    <name type="scientific">Rhizophora mucronata</name>
    <name type="common">Asiatic mangrove</name>
    <dbReference type="NCBI Taxonomy" id="61149"/>
    <lineage>
        <taxon>Eukaryota</taxon>
        <taxon>Viridiplantae</taxon>
        <taxon>Streptophyta</taxon>
        <taxon>Embryophyta</taxon>
        <taxon>Tracheophyta</taxon>
        <taxon>Spermatophyta</taxon>
        <taxon>Magnoliopsida</taxon>
        <taxon>eudicotyledons</taxon>
        <taxon>Gunneridae</taxon>
        <taxon>Pentapetalae</taxon>
        <taxon>rosids</taxon>
        <taxon>fabids</taxon>
        <taxon>Malpighiales</taxon>
        <taxon>Rhizophoraceae</taxon>
        <taxon>Rhizophora</taxon>
    </lineage>
</organism>
<keyword evidence="4" id="KW-0493">Microtubule</keyword>
<comment type="subcellular location">
    <subcellularLocation>
        <location evidence="1">Cytoplasm</location>
        <location evidence="1">Cytoskeleton</location>
    </subcellularLocation>
</comment>
<evidence type="ECO:0000256" key="4">
    <source>
        <dbReference type="ARBA" id="ARBA00022701"/>
    </source>
</evidence>
<dbReference type="EMBL" id="GGEC01035608">
    <property type="protein sequence ID" value="MBX16092.1"/>
    <property type="molecule type" value="Transcribed_RNA"/>
</dbReference>